<keyword evidence="2" id="KW-0812">Transmembrane</keyword>
<sequence length="435" mass="50188">MATSSQEEIPHHHFLLPPNPMPKRETSSHEEYSYGLPNDLIERIIPSLPVKSICKFKCLSKSWKQFLSSLYLARIHYISHRLPSAPFALFYTMKGFFCLRLSDIVNGAKIPLKPIKLLSGDHHKQINVASHSNGLVCYMPWEFNDALPLAICNPATHDHIALPRLPQWSRKSKGRILGFYFNPSSVSFTILVTFFLYTTIGVEHWLFSSSNGYWKKITDGFELFPHPATYLCIKGRCYRLYNDYQTARIRVAIFDLDRGKWATLALPSEVKASVTTPLYRGDDKDEKFKLVEGGSGDKICLVDVSIKEVLRIWNLCLLEGKAGVMVFHWEEKARVGLWKDCEPLLCFPSRDIIFHQHYALVVAMDPSLTCIKNKIELLLYDVRRNKLVKRSSMKLNMRRGFLWVGYNGEDGKDYLAGHIHVFPYRETLLHCHYKE</sequence>
<keyword evidence="6" id="KW-1185">Reference proteome</keyword>
<accession>W1PIP1</accession>
<evidence type="ECO:0000256" key="2">
    <source>
        <dbReference type="SAM" id="Phobius"/>
    </source>
</evidence>
<evidence type="ECO:0000259" key="4">
    <source>
        <dbReference type="Pfam" id="PF08268"/>
    </source>
</evidence>
<dbReference type="GO" id="GO:0004842">
    <property type="term" value="F:ubiquitin-protein transferase activity"/>
    <property type="evidence" value="ECO:0000318"/>
    <property type="project" value="GO_Central"/>
</dbReference>
<dbReference type="Gramene" id="ERN07501">
    <property type="protein sequence ID" value="ERN07501"/>
    <property type="gene ID" value="AMTR_s00667p00011980"/>
</dbReference>
<dbReference type="InterPro" id="IPR036047">
    <property type="entry name" value="F-box-like_dom_sf"/>
</dbReference>
<name>W1PIP1_AMBTC</name>
<evidence type="ECO:0000313" key="6">
    <source>
        <dbReference type="Proteomes" id="UP000017836"/>
    </source>
</evidence>
<dbReference type="InterPro" id="IPR001810">
    <property type="entry name" value="F-box_dom"/>
</dbReference>
<evidence type="ECO:0000259" key="3">
    <source>
        <dbReference type="Pfam" id="PF00646"/>
    </source>
</evidence>
<dbReference type="OrthoDB" id="687122at2759"/>
<reference evidence="6" key="1">
    <citation type="journal article" date="2013" name="Science">
        <title>The Amborella genome and the evolution of flowering plants.</title>
        <authorList>
            <consortium name="Amborella Genome Project"/>
        </authorList>
    </citation>
    <scope>NUCLEOTIDE SEQUENCE [LARGE SCALE GENOMIC DNA]</scope>
</reference>
<dbReference type="EMBL" id="KI393771">
    <property type="protein sequence ID" value="ERN07501.1"/>
    <property type="molecule type" value="Genomic_DNA"/>
</dbReference>
<feature type="domain" description="F-box" evidence="3">
    <location>
        <begin position="36"/>
        <end position="72"/>
    </location>
</feature>
<protein>
    <submittedName>
        <fullName evidence="5">Uncharacterized protein</fullName>
    </submittedName>
</protein>
<dbReference type="InterPro" id="IPR013187">
    <property type="entry name" value="F-box-assoc_dom_typ3"/>
</dbReference>
<dbReference type="Pfam" id="PF00646">
    <property type="entry name" value="F-box"/>
    <property type="match status" value="1"/>
</dbReference>
<evidence type="ECO:0000256" key="1">
    <source>
        <dbReference type="SAM" id="MobiDB-lite"/>
    </source>
</evidence>
<evidence type="ECO:0000313" key="5">
    <source>
        <dbReference type="EMBL" id="ERN07501.1"/>
    </source>
</evidence>
<dbReference type="HOGENOM" id="CLU_055525_0_0_1"/>
<dbReference type="SUPFAM" id="SSF81383">
    <property type="entry name" value="F-box domain"/>
    <property type="match status" value="1"/>
</dbReference>
<dbReference type="InterPro" id="IPR050796">
    <property type="entry name" value="SCF_F-box_component"/>
</dbReference>
<proteinExistence type="predicted"/>
<feature type="region of interest" description="Disordered" evidence="1">
    <location>
        <begin position="1"/>
        <end position="30"/>
    </location>
</feature>
<dbReference type="PANTHER" id="PTHR31672">
    <property type="entry name" value="BNACNNG10540D PROTEIN"/>
    <property type="match status" value="1"/>
</dbReference>
<keyword evidence="2" id="KW-1133">Transmembrane helix</keyword>
<dbReference type="KEGG" id="atr:18435726"/>
<dbReference type="AlphaFoldDB" id="W1PIP1"/>
<gene>
    <name evidence="5" type="ORF">AMTR_s00667p00011980</name>
</gene>
<feature type="transmembrane region" description="Helical" evidence="2">
    <location>
        <begin position="179"/>
        <end position="200"/>
    </location>
</feature>
<organism evidence="5 6">
    <name type="scientific">Amborella trichopoda</name>
    <dbReference type="NCBI Taxonomy" id="13333"/>
    <lineage>
        <taxon>Eukaryota</taxon>
        <taxon>Viridiplantae</taxon>
        <taxon>Streptophyta</taxon>
        <taxon>Embryophyta</taxon>
        <taxon>Tracheophyta</taxon>
        <taxon>Spermatophyta</taxon>
        <taxon>Magnoliopsida</taxon>
        <taxon>Amborellales</taxon>
        <taxon>Amborellaceae</taxon>
        <taxon>Amborella</taxon>
    </lineage>
</organism>
<keyword evidence="2" id="KW-0472">Membrane</keyword>
<dbReference type="GO" id="GO:0031146">
    <property type="term" value="P:SCF-dependent proteasomal ubiquitin-dependent protein catabolic process"/>
    <property type="evidence" value="ECO:0000318"/>
    <property type="project" value="GO_Central"/>
</dbReference>
<feature type="domain" description="F-box associated beta-propeller type 3" evidence="4">
    <location>
        <begin position="124"/>
        <end position="272"/>
    </location>
</feature>
<dbReference type="Pfam" id="PF08268">
    <property type="entry name" value="FBA_3"/>
    <property type="match status" value="1"/>
</dbReference>
<dbReference type="Proteomes" id="UP000017836">
    <property type="component" value="Unassembled WGS sequence"/>
</dbReference>